<comment type="caution">
    <text evidence="2">The sequence shown here is derived from an EMBL/GenBank/DDBJ whole genome shotgun (WGS) entry which is preliminary data.</text>
</comment>
<dbReference type="PANTHER" id="PTHR33744:SF1">
    <property type="entry name" value="DNA-BINDING TRANSCRIPTIONAL ACTIVATOR ADER"/>
    <property type="match status" value="1"/>
</dbReference>
<evidence type="ECO:0000259" key="1">
    <source>
        <dbReference type="Pfam" id="PF13556"/>
    </source>
</evidence>
<dbReference type="Pfam" id="PF13556">
    <property type="entry name" value="HTH_30"/>
    <property type="match status" value="1"/>
</dbReference>
<dbReference type="Proteomes" id="UP001244563">
    <property type="component" value="Unassembled WGS sequence"/>
</dbReference>
<evidence type="ECO:0000313" key="2">
    <source>
        <dbReference type="EMBL" id="MDQ0104353.1"/>
    </source>
</evidence>
<sequence length="432" mass="46627">MSRARSWVRDLHPAGSADRLKPACLPATWNKTVGGVGLDAALWAVEISQELAQLSVDPATPATRREEATRELRPPAEAVVMEALLALDQGVSVPTAVPLEMVLQTARAVRQRVPLSKILEVQRVSHARFSDVLVEEFRRLVPAEKQSQELAELSHFLVDHVSTFALASSAAYAAEEQAWLASVDGSRAELVRALLRGEALGPDRAKLGYELANRTHIGLVLRREARDDAPFERLDRAAAMMLARMGATAQLVLPAGNHEVWAWGAFLGPKAVDMAAIKGVPRTLVAVGRPAIGLEGFRSSHEEAVNAANVSLLAPAGRPWSELVFFKDVQFAVLLTADTAKAACFARDELGALAGSKEAALRETVRVYLEHNCSPAGAAAQLSVANNTIKYRIRRAEELLGHSVKERPGILWAALYLAETIDLSPVSGKEHG</sequence>
<protein>
    <recommendedName>
        <fullName evidence="1">PucR C-terminal helix-turn-helix domain-containing protein</fullName>
    </recommendedName>
</protein>
<keyword evidence="3" id="KW-1185">Reference proteome</keyword>
<accession>A0ABT9TU90</accession>
<name>A0ABT9TU90_PAENI</name>
<proteinExistence type="predicted"/>
<evidence type="ECO:0000313" key="3">
    <source>
        <dbReference type="Proteomes" id="UP001244563"/>
    </source>
</evidence>
<organism evidence="2 3">
    <name type="scientific">Paenarthrobacter nicotinovorans</name>
    <name type="common">Arthrobacter nicotinovorans</name>
    <dbReference type="NCBI Taxonomy" id="29320"/>
    <lineage>
        <taxon>Bacteria</taxon>
        <taxon>Bacillati</taxon>
        <taxon>Actinomycetota</taxon>
        <taxon>Actinomycetes</taxon>
        <taxon>Micrococcales</taxon>
        <taxon>Micrococcaceae</taxon>
        <taxon>Paenarthrobacter</taxon>
    </lineage>
</organism>
<dbReference type="InterPro" id="IPR025736">
    <property type="entry name" value="PucR_C-HTH_dom"/>
</dbReference>
<reference evidence="2 3" key="1">
    <citation type="submission" date="2023-07" db="EMBL/GenBank/DDBJ databases">
        <title>Sorghum-associated microbial communities from plants grown in Nebraska, USA.</title>
        <authorList>
            <person name="Schachtman D."/>
        </authorList>
    </citation>
    <scope>NUCLEOTIDE SEQUENCE [LARGE SCALE GENOMIC DNA]</scope>
    <source>
        <strain evidence="2 3">CC523</strain>
    </source>
</reference>
<feature type="domain" description="PucR C-terminal helix-turn-helix" evidence="1">
    <location>
        <begin position="361"/>
        <end position="411"/>
    </location>
</feature>
<dbReference type="InterPro" id="IPR042070">
    <property type="entry name" value="PucR_C-HTH_sf"/>
</dbReference>
<dbReference type="EMBL" id="JAUSSW010000016">
    <property type="protein sequence ID" value="MDQ0104353.1"/>
    <property type="molecule type" value="Genomic_DNA"/>
</dbReference>
<dbReference type="PANTHER" id="PTHR33744">
    <property type="entry name" value="CARBOHYDRATE DIACID REGULATOR"/>
    <property type="match status" value="1"/>
</dbReference>
<dbReference type="InterPro" id="IPR051448">
    <property type="entry name" value="CdaR-like_regulators"/>
</dbReference>
<gene>
    <name evidence="2" type="ORF">J2T10_004027</name>
</gene>
<dbReference type="Gene3D" id="1.10.10.2840">
    <property type="entry name" value="PucR C-terminal helix-turn-helix domain"/>
    <property type="match status" value="1"/>
</dbReference>
<dbReference type="RefSeq" id="WP_306879564.1">
    <property type="nucleotide sequence ID" value="NZ_JAUSSW010000016.1"/>
</dbReference>